<evidence type="ECO:0000256" key="1">
    <source>
        <dbReference type="SAM" id="MobiDB-lite"/>
    </source>
</evidence>
<protein>
    <submittedName>
        <fullName evidence="2">Uncharacterized protein</fullName>
    </submittedName>
</protein>
<accession>A0A9Q3GPS6</accession>
<name>A0A9Q3GPS6_9BASI</name>
<gene>
    <name evidence="2" type="ORF">O181_014372</name>
</gene>
<organism evidence="2 3">
    <name type="scientific">Austropuccinia psidii MF-1</name>
    <dbReference type="NCBI Taxonomy" id="1389203"/>
    <lineage>
        <taxon>Eukaryota</taxon>
        <taxon>Fungi</taxon>
        <taxon>Dikarya</taxon>
        <taxon>Basidiomycota</taxon>
        <taxon>Pucciniomycotina</taxon>
        <taxon>Pucciniomycetes</taxon>
        <taxon>Pucciniales</taxon>
        <taxon>Sphaerophragmiaceae</taxon>
        <taxon>Austropuccinia</taxon>
    </lineage>
</organism>
<feature type="region of interest" description="Disordered" evidence="1">
    <location>
        <begin position="59"/>
        <end position="80"/>
    </location>
</feature>
<keyword evidence="3" id="KW-1185">Reference proteome</keyword>
<dbReference type="EMBL" id="AVOT02003818">
    <property type="protein sequence ID" value="MBW0474657.1"/>
    <property type="molecule type" value="Genomic_DNA"/>
</dbReference>
<proteinExistence type="predicted"/>
<evidence type="ECO:0000313" key="3">
    <source>
        <dbReference type="Proteomes" id="UP000765509"/>
    </source>
</evidence>
<sequence>MSANTKLGWRGPIALICAEVIGAVTASSDRELSLPPWTSSTMMDGEDSQKLFIRISSTISEQSAPPSDLPTVVVKSSRSS</sequence>
<evidence type="ECO:0000313" key="2">
    <source>
        <dbReference type="EMBL" id="MBW0474657.1"/>
    </source>
</evidence>
<dbReference type="AlphaFoldDB" id="A0A9Q3GPS6"/>
<dbReference type="Proteomes" id="UP000765509">
    <property type="component" value="Unassembled WGS sequence"/>
</dbReference>
<comment type="caution">
    <text evidence="2">The sequence shown here is derived from an EMBL/GenBank/DDBJ whole genome shotgun (WGS) entry which is preliminary data.</text>
</comment>
<reference evidence="2" key="1">
    <citation type="submission" date="2021-03" db="EMBL/GenBank/DDBJ databases">
        <title>Draft genome sequence of rust myrtle Austropuccinia psidii MF-1, a brazilian biotype.</title>
        <authorList>
            <person name="Quecine M.C."/>
            <person name="Pachon D.M.R."/>
            <person name="Bonatelli M.L."/>
            <person name="Correr F.H."/>
            <person name="Franceschini L.M."/>
            <person name="Leite T.F."/>
            <person name="Margarido G.R.A."/>
            <person name="Almeida C.A."/>
            <person name="Ferrarezi J.A."/>
            <person name="Labate C.A."/>
        </authorList>
    </citation>
    <scope>NUCLEOTIDE SEQUENCE</scope>
    <source>
        <strain evidence="2">MF-1</strain>
    </source>
</reference>